<keyword evidence="2" id="KW-0938">Abscisic acid signaling pathway</keyword>
<evidence type="ECO:0000313" key="10">
    <source>
        <dbReference type="EMBL" id="KAJ0964061.1"/>
    </source>
</evidence>
<comment type="subcellular location">
    <subcellularLocation>
        <location evidence="1">Nucleus</location>
    </subcellularLocation>
</comment>
<dbReference type="AlphaFoldDB" id="A0A9D5C0B5"/>
<dbReference type="Gene3D" id="1.20.5.170">
    <property type="match status" value="1"/>
</dbReference>
<evidence type="ECO:0000256" key="8">
    <source>
        <dbReference type="SAM" id="MobiDB-lite"/>
    </source>
</evidence>
<evidence type="ECO:0000256" key="1">
    <source>
        <dbReference type="ARBA" id="ARBA00004123"/>
    </source>
</evidence>
<feature type="compositionally biased region" description="Basic residues" evidence="8">
    <location>
        <begin position="1"/>
        <end position="10"/>
    </location>
</feature>
<dbReference type="SMART" id="SM00338">
    <property type="entry name" value="BRLZ"/>
    <property type="match status" value="1"/>
</dbReference>
<evidence type="ECO:0000256" key="5">
    <source>
        <dbReference type="ARBA" id="ARBA00023163"/>
    </source>
</evidence>
<dbReference type="PANTHER" id="PTHR22952:SF433">
    <property type="entry name" value="PROTEIN FD"/>
    <property type="match status" value="1"/>
</dbReference>
<dbReference type="GO" id="GO:0003677">
    <property type="term" value="F:DNA binding"/>
    <property type="evidence" value="ECO:0007669"/>
    <property type="project" value="UniProtKB-KW"/>
</dbReference>
<accession>A0A9D5C0B5</accession>
<dbReference type="CDD" id="cd14707">
    <property type="entry name" value="bZIP_plant_BZIP46"/>
    <property type="match status" value="1"/>
</dbReference>
<keyword evidence="6" id="KW-0539">Nucleus</keyword>
<reference evidence="10" key="2">
    <citation type="journal article" date="2022" name="Hortic Res">
        <title>The genome of Dioscorea zingiberensis sheds light on the biosynthesis, origin and evolution of the medicinally important diosgenin saponins.</title>
        <authorList>
            <person name="Li Y."/>
            <person name="Tan C."/>
            <person name="Li Z."/>
            <person name="Guo J."/>
            <person name="Li S."/>
            <person name="Chen X."/>
            <person name="Wang C."/>
            <person name="Dai X."/>
            <person name="Yang H."/>
            <person name="Song W."/>
            <person name="Hou L."/>
            <person name="Xu J."/>
            <person name="Tong Z."/>
            <person name="Xu A."/>
            <person name="Yuan X."/>
            <person name="Wang W."/>
            <person name="Yang Q."/>
            <person name="Chen L."/>
            <person name="Sun Z."/>
            <person name="Wang K."/>
            <person name="Pan B."/>
            <person name="Chen J."/>
            <person name="Bao Y."/>
            <person name="Liu F."/>
            <person name="Qi X."/>
            <person name="Gang D.R."/>
            <person name="Wen J."/>
            <person name="Li J."/>
        </authorList>
    </citation>
    <scope>NUCLEOTIDE SEQUENCE</scope>
    <source>
        <strain evidence="10">Dzin_1.0</strain>
    </source>
</reference>
<feature type="domain" description="BZIP" evidence="9">
    <location>
        <begin position="117"/>
        <end position="167"/>
    </location>
</feature>
<reference evidence="10" key="1">
    <citation type="submission" date="2021-03" db="EMBL/GenBank/DDBJ databases">
        <authorList>
            <person name="Li Z."/>
            <person name="Yang C."/>
        </authorList>
    </citation>
    <scope>NUCLEOTIDE SEQUENCE</scope>
    <source>
        <strain evidence="10">Dzin_1.0</strain>
        <tissue evidence="10">Leaf</tissue>
    </source>
</reference>
<dbReference type="FunFam" id="1.20.5.170:FF:000036">
    <property type="entry name" value="ABSCISIC ACID-INSENSITIVE 5-like protein 2"/>
    <property type="match status" value="1"/>
</dbReference>
<keyword evidence="7" id="KW-0175">Coiled coil</keyword>
<sequence length="188" mass="21190">MWPPKQHKNTTNKVISSSASSSSPKNMEEVWKDITLTNITTSHQTPLLQDFLSGSFKPPPPPSNNSGTSKNAAIDVNSINGNMGLLYTVAGFQLSFNKPGLEMKTYDQQQPNNGGRADRRRKRMIKNRESAARSRARKKAYTEELELEVAELVKENEKLRREHAEMRLRMTGQFPIKATLQRCATAPF</sequence>
<keyword evidence="11" id="KW-1185">Reference proteome</keyword>
<evidence type="ECO:0000256" key="3">
    <source>
        <dbReference type="ARBA" id="ARBA00023015"/>
    </source>
</evidence>
<dbReference type="GO" id="GO:0045893">
    <property type="term" value="P:positive regulation of DNA-templated transcription"/>
    <property type="evidence" value="ECO:0007669"/>
    <property type="project" value="InterPro"/>
</dbReference>
<dbReference type="GO" id="GO:0003700">
    <property type="term" value="F:DNA-binding transcription factor activity"/>
    <property type="evidence" value="ECO:0007669"/>
    <property type="project" value="InterPro"/>
</dbReference>
<gene>
    <name evidence="10" type="ORF">J5N97_029183</name>
</gene>
<feature type="coiled-coil region" evidence="7">
    <location>
        <begin position="138"/>
        <end position="169"/>
    </location>
</feature>
<dbReference type="InterPro" id="IPR046347">
    <property type="entry name" value="bZIP_sf"/>
</dbReference>
<keyword evidence="3" id="KW-0805">Transcription regulation</keyword>
<dbReference type="InterPro" id="IPR004827">
    <property type="entry name" value="bZIP"/>
</dbReference>
<dbReference type="GO" id="GO:0005634">
    <property type="term" value="C:nucleus"/>
    <property type="evidence" value="ECO:0007669"/>
    <property type="project" value="UniProtKB-SubCell"/>
</dbReference>
<evidence type="ECO:0000259" key="9">
    <source>
        <dbReference type="PROSITE" id="PS50217"/>
    </source>
</evidence>
<comment type="caution">
    <text evidence="10">The sequence shown here is derived from an EMBL/GenBank/DDBJ whole genome shotgun (WGS) entry which is preliminary data.</text>
</comment>
<evidence type="ECO:0000256" key="4">
    <source>
        <dbReference type="ARBA" id="ARBA00023125"/>
    </source>
</evidence>
<feature type="region of interest" description="Disordered" evidence="8">
    <location>
        <begin position="1"/>
        <end position="26"/>
    </location>
</feature>
<dbReference type="PANTHER" id="PTHR22952">
    <property type="entry name" value="CAMP-RESPONSE ELEMENT BINDING PROTEIN-RELATED"/>
    <property type="match status" value="1"/>
</dbReference>
<dbReference type="EMBL" id="JAGGNH010000009">
    <property type="protein sequence ID" value="KAJ0964061.1"/>
    <property type="molecule type" value="Genomic_DNA"/>
</dbReference>
<evidence type="ECO:0000256" key="7">
    <source>
        <dbReference type="SAM" id="Coils"/>
    </source>
</evidence>
<dbReference type="Proteomes" id="UP001085076">
    <property type="component" value="Miscellaneous, Linkage group lg09"/>
</dbReference>
<evidence type="ECO:0000313" key="11">
    <source>
        <dbReference type="Proteomes" id="UP001085076"/>
    </source>
</evidence>
<dbReference type="GO" id="GO:0009738">
    <property type="term" value="P:abscisic acid-activated signaling pathway"/>
    <property type="evidence" value="ECO:0007669"/>
    <property type="project" value="UniProtKB-KW"/>
</dbReference>
<keyword evidence="5" id="KW-0804">Transcription</keyword>
<keyword evidence="4" id="KW-0238">DNA-binding</keyword>
<dbReference type="PROSITE" id="PS00036">
    <property type="entry name" value="BZIP_BASIC"/>
    <property type="match status" value="1"/>
</dbReference>
<dbReference type="Pfam" id="PF00170">
    <property type="entry name" value="bZIP_1"/>
    <property type="match status" value="1"/>
</dbReference>
<feature type="region of interest" description="Disordered" evidence="8">
    <location>
        <begin position="50"/>
        <end position="71"/>
    </location>
</feature>
<evidence type="ECO:0000256" key="6">
    <source>
        <dbReference type="ARBA" id="ARBA00023242"/>
    </source>
</evidence>
<name>A0A9D5C0B5_9LILI</name>
<evidence type="ECO:0000256" key="2">
    <source>
        <dbReference type="ARBA" id="ARBA00022682"/>
    </source>
</evidence>
<proteinExistence type="predicted"/>
<dbReference type="InterPro" id="IPR043452">
    <property type="entry name" value="BZIP46-like"/>
</dbReference>
<dbReference type="SUPFAM" id="SSF57959">
    <property type="entry name" value="Leucine zipper domain"/>
    <property type="match status" value="1"/>
</dbReference>
<protein>
    <recommendedName>
        <fullName evidence="9">BZIP domain-containing protein</fullName>
    </recommendedName>
</protein>
<organism evidence="10 11">
    <name type="scientific">Dioscorea zingiberensis</name>
    <dbReference type="NCBI Taxonomy" id="325984"/>
    <lineage>
        <taxon>Eukaryota</taxon>
        <taxon>Viridiplantae</taxon>
        <taxon>Streptophyta</taxon>
        <taxon>Embryophyta</taxon>
        <taxon>Tracheophyta</taxon>
        <taxon>Spermatophyta</taxon>
        <taxon>Magnoliopsida</taxon>
        <taxon>Liliopsida</taxon>
        <taxon>Dioscoreales</taxon>
        <taxon>Dioscoreaceae</taxon>
        <taxon>Dioscorea</taxon>
    </lineage>
</organism>
<dbReference type="PROSITE" id="PS50217">
    <property type="entry name" value="BZIP"/>
    <property type="match status" value="1"/>
</dbReference>